<dbReference type="EMBL" id="RCZG01000001">
    <property type="protein sequence ID" value="TPG37080.1"/>
    <property type="molecule type" value="Genomic_DNA"/>
</dbReference>
<evidence type="ECO:0000313" key="2">
    <source>
        <dbReference type="EMBL" id="TPG37080.1"/>
    </source>
</evidence>
<reference evidence="2 3" key="1">
    <citation type="journal article" date="2019" name="Environ. Microbiol.">
        <title>Species interactions and distinct microbial communities in high Arctic permafrost affected cryosols are associated with the CH4 and CO2 gas fluxes.</title>
        <authorList>
            <person name="Altshuler I."/>
            <person name="Hamel J."/>
            <person name="Turney S."/>
            <person name="Magnuson E."/>
            <person name="Levesque R."/>
            <person name="Greer C."/>
            <person name="Whyte L.G."/>
        </authorList>
    </citation>
    <scope>NUCLEOTIDE SEQUENCE [LARGE SCALE GENOMIC DNA]</scope>
    <source>
        <strain evidence="2 3">S5.20</strain>
    </source>
</reference>
<keyword evidence="3" id="KW-1185">Reference proteome</keyword>
<organism evidence="2 3">
    <name type="scientific">Mycolicibacterium hodleri</name>
    <dbReference type="NCBI Taxonomy" id="49897"/>
    <lineage>
        <taxon>Bacteria</taxon>
        <taxon>Bacillati</taxon>
        <taxon>Actinomycetota</taxon>
        <taxon>Actinomycetes</taxon>
        <taxon>Mycobacteriales</taxon>
        <taxon>Mycobacteriaceae</taxon>
        <taxon>Mycolicibacterium</taxon>
    </lineage>
</organism>
<name>A0A502EKM8_9MYCO</name>
<feature type="region of interest" description="Disordered" evidence="1">
    <location>
        <begin position="15"/>
        <end position="80"/>
    </location>
</feature>
<evidence type="ECO:0000256" key="1">
    <source>
        <dbReference type="SAM" id="MobiDB-lite"/>
    </source>
</evidence>
<dbReference type="Proteomes" id="UP000320095">
    <property type="component" value="Unassembled WGS sequence"/>
</dbReference>
<dbReference type="AlphaFoldDB" id="A0A502EKM8"/>
<proteinExistence type="predicted"/>
<accession>A0A502EKM8</accession>
<gene>
    <name evidence="2" type="ORF">EAH80_04270</name>
</gene>
<sequence>MSKRAEYTFALYTGSLAEPGDRNPYTDRSPGPRCRPTLGRAPQQSCQWTVGDARRRNSPTATSQMKARALTSARPARPRQLCCVAQARRLYRRERTARTKRDDPRELR</sequence>
<protein>
    <submittedName>
        <fullName evidence="2">Uncharacterized protein</fullName>
    </submittedName>
</protein>
<evidence type="ECO:0000313" key="3">
    <source>
        <dbReference type="Proteomes" id="UP000320095"/>
    </source>
</evidence>
<comment type="caution">
    <text evidence="2">The sequence shown here is derived from an EMBL/GenBank/DDBJ whole genome shotgun (WGS) entry which is preliminary data.</text>
</comment>